<dbReference type="FunFam" id="3.30.40.10:FF:000388">
    <property type="entry name" value="Putative RING zinc finger domain superfamily protein"/>
    <property type="match status" value="1"/>
</dbReference>
<evidence type="ECO:0000256" key="3">
    <source>
        <dbReference type="ARBA" id="ARBA00022833"/>
    </source>
</evidence>
<keyword evidence="7" id="KW-1185">Reference proteome</keyword>
<gene>
    <name evidence="6" type="ORF">FGO68_gene13296</name>
</gene>
<dbReference type="EMBL" id="RRYP01010983">
    <property type="protein sequence ID" value="TNV78045.1"/>
    <property type="molecule type" value="Genomic_DNA"/>
</dbReference>
<dbReference type="InterPro" id="IPR001841">
    <property type="entry name" value="Znf_RING"/>
</dbReference>
<evidence type="ECO:0000256" key="1">
    <source>
        <dbReference type="ARBA" id="ARBA00022723"/>
    </source>
</evidence>
<evidence type="ECO:0000259" key="5">
    <source>
        <dbReference type="PROSITE" id="PS50089"/>
    </source>
</evidence>
<dbReference type="PANTHER" id="PTHR45931:SF3">
    <property type="entry name" value="RING ZINC FINGER-CONTAINING PROTEIN"/>
    <property type="match status" value="1"/>
</dbReference>
<dbReference type="PROSITE" id="PS50089">
    <property type="entry name" value="ZF_RING_2"/>
    <property type="match status" value="1"/>
</dbReference>
<dbReference type="Pfam" id="PF13639">
    <property type="entry name" value="zf-RING_2"/>
    <property type="match status" value="1"/>
</dbReference>
<feature type="domain" description="RING-type" evidence="5">
    <location>
        <begin position="31"/>
        <end position="72"/>
    </location>
</feature>
<keyword evidence="3" id="KW-0862">Zinc</keyword>
<evidence type="ECO:0000313" key="7">
    <source>
        <dbReference type="Proteomes" id="UP000785679"/>
    </source>
</evidence>
<keyword evidence="1" id="KW-0479">Metal-binding</keyword>
<evidence type="ECO:0000256" key="4">
    <source>
        <dbReference type="PROSITE-ProRule" id="PRU00175"/>
    </source>
</evidence>
<dbReference type="CDD" id="cd16454">
    <property type="entry name" value="RING-H2_PA-TM-RING"/>
    <property type="match status" value="1"/>
</dbReference>
<reference evidence="6" key="1">
    <citation type="submission" date="2019-06" db="EMBL/GenBank/DDBJ databases">
        <authorList>
            <person name="Zheng W."/>
        </authorList>
    </citation>
    <scope>NUCLEOTIDE SEQUENCE</scope>
    <source>
        <strain evidence="6">QDHG01</strain>
    </source>
</reference>
<dbReference type="InterPro" id="IPR013083">
    <property type="entry name" value="Znf_RING/FYVE/PHD"/>
</dbReference>
<dbReference type="PANTHER" id="PTHR45931">
    <property type="entry name" value="SI:CH211-59O9.10"/>
    <property type="match status" value="1"/>
</dbReference>
<dbReference type="GO" id="GO:0006511">
    <property type="term" value="P:ubiquitin-dependent protein catabolic process"/>
    <property type="evidence" value="ECO:0007669"/>
    <property type="project" value="TreeGrafter"/>
</dbReference>
<dbReference type="Gene3D" id="3.30.40.10">
    <property type="entry name" value="Zinc/RING finger domain, C3HC4 (zinc finger)"/>
    <property type="match status" value="1"/>
</dbReference>
<evidence type="ECO:0000313" key="6">
    <source>
        <dbReference type="EMBL" id="TNV78045.1"/>
    </source>
</evidence>
<dbReference type="InterPro" id="IPR051834">
    <property type="entry name" value="RING_finger_E3_ligase"/>
</dbReference>
<comment type="caution">
    <text evidence="6">The sequence shown here is derived from an EMBL/GenBank/DDBJ whole genome shotgun (WGS) entry which is preliminary data.</text>
</comment>
<dbReference type="OrthoDB" id="8062037at2759"/>
<protein>
    <recommendedName>
        <fullName evidence="5">RING-type domain-containing protein</fullName>
    </recommendedName>
</protein>
<sequence>MRKEVLNNLPDIIFAKPKSKQSEATDDPQPCAICYCDFENGDQLKKLPCKHEFHINCIKPWAEQNDTCPLCRKDIK</sequence>
<dbReference type="GO" id="GO:0008270">
    <property type="term" value="F:zinc ion binding"/>
    <property type="evidence" value="ECO:0007669"/>
    <property type="project" value="UniProtKB-KW"/>
</dbReference>
<dbReference type="Proteomes" id="UP000785679">
    <property type="component" value="Unassembled WGS sequence"/>
</dbReference>
<name>A0A8J8NP59_HALGN</name>
<dbReference type="GO" id="GO:0005634">
    <property type="term" value="C:nucleus"/>
    <property type="evidence" value="ECO:0007669"/>
    <property type="project" value="TreeGrafter"/>
</dbReference>
<organism evidence="6 7">
    <name type="scientific">Halteria grandinella</name>
    <dbReference type="NCBI Taxonomy" id="5974"/>
    <lineage>
        <taxon>Eukaryota</taxon>
        <taxon>Sar</taxon>
        <taxon>Alveolata</taxon>
        <taxon>Ciliophora</taxon>
        <taxon>Intramacronucleata</taxon>
        <taxon>Spirotrichea</taxon>
        <taxon>Stichotrichia</taxon>
        <taxon>Sporadotrichida</taxon>
        <taxon>Halteriidae</taxon>
        <taxon>Halteria</taxon>
    </lineage>
</organism>
<dbReference type="SUPFAM" id="SSF57850">
    <property type="entry name" value="RING/U-box"/>
    <property type="match status" value="1"/>
</dbReference>
<evidence type="ECO:0000256" key="2">
    <source>
        <dbReference type="ARBA" id="ARBA00022771"/>
    </source>
</evidence>
<dbReference type="SMART" id="SM00184">
    <property type="entry name" value="RING"/>
    <property type="match status" value="1"/>
</dbReference>
<proteinExistence type="predicted"/>
<accession>A0A8J8NP59</accession>
<dbReference type="GO" id="GO:0061630">
    <property type="term" value="F:ubiquitin protein ligase activity"/>
    <property type="evidence" value="ECO:0007669"/>
    <property type="project" value="TreeGrafter"/>
</dbReference>
<keyword evidence="2 4" id="KW-0863">Zinc-finger</keyword>
<dbReference type="AlphaFoldDB" id="A0A8J8NP59"/>